<organism evidence="1 2">
    <name type="scientific">Acinetobacter bereziniae</name>
    <name type="common">Acinetobacter genomosp. 10</name>
    <dbReference type="NCBI Taxonomy" id="106648"/>
    <lineage>
        <taxon>Bacteria</taxon>
        <taxon>Pseudomonadati</taxon>
        <taxon>Pseudomonadota</taxon>
        <taxon>Gammaproteobacteria</taxon>
        <taxon>Moraxellales</taxon>
        <taxon>Moraxellaceae</taxon>
        <taxon>Acinetobacter</taxon>
    </lineage>
</organism>
<dbReference type="InterPro" id="IPR038258">
    <property type="entry name" value="Gp4_sf"/>
</dbReference>
<comment type="caution">
    <text evidence="1">The sequence shown here is derived from an EMBL/GenBank/DDBJ whole genome shotgun (WGS) entry which is preliminary data.</text>
</comment>
<evidence type="ECO:0000313" key="2">
    <source>
        <dbReference type="Proteomes" id="UP000490535"/>
    </source>
</evidence>
<dbReference type="Pfam" id="PF11650">
    <property type="entry name" value="P22_Tail-4"/>
    <property type="match status" value="1"/>
</dbReference>
<sequence length="155" mass="17194">MKTKRDIVTEAFSEIGLAEYVFDLNPEQMDGALRKLDSMMASWNAKGVKIGYSLNTQSDLDDILNVPDGAHEAMYKNLALRIAPSFGKQIQVDTRLSAKESYDDLVNLIVQVPQVGLGSDFPLGTGNKLINNFTHCKKDNIIGNPVQEMEFVNDN</sequence>
<dbReference type="Proteomes" id="UP000490535">
    <property type="component" value="Unassembled WGS sequence"/>
</dbReference>
<name>A0A833UQP5_ACIBZ</name>
<evidence type="ECO:0000313" key="1">
    <source>
        <dbReference type="EMBL" id="KAF1026185.1"/>
    </source>
</evidence>
<gene>
    <name evidence="1" type="ORF">GAK29_01447</name>
</gene>
<proteinExistence type="predicted"/>
<protein>
    <submittedName>
        <fullName evidence="1">Uncharacterized protein</fullName>
    </submittedName>
</protein>
<dbReference type="InterPro" id="IPR020362">
    <property type="entry name" value="Tail_accessory_Gp4"/>
</dbReference>
<dbReference type="EMBL" id="WNDP01000027">
    <property type="protein sequence ID" value="KAF1026185.1"/>
    <property type="molecule type" value="Genomic_DNA"/>
</dbReference>
<reference evidence="2" key="1">
    <citation type="journal article" date="2020" name="MBio">
        <title>Horizontal gene transfer to a defensive symbiont with a reduced genome amongst a multipartite beetle microbiome.</title>
        <authorList>
            <person name="Waterworth S.C."/>
            <person name="Florez L.V."/>
            <person name="Rees E.R."/>
            <person name="Hertweck C."/>
            <person name="Kaltenpoth M."/>
            <person name="Kwan J.C."/>
        </authorList>
    </citation>
    <scope>NUCLEOTIDE SEQUENCE [LARGE SCALE GENOMIC DNA]</scope>
</reference>
<dbReference type="Gene3D" id="1.10.3230.20">
    <property type="entry name" value="P22 tail accessory factor (Gp4)"/>
    <property type="match status" value="1"/>
</dbReference>
<dbReference type="AlphaFoldDB" id="A0A833UQP5"/>
<accession>A0A833UQP5</accession>